<dbReference type="AlphaFoldDB" id="A0A224Y1I5"/>
<keyword evidence="1" id="KW-0472">Membrane</keyword>
<feature type="signal peptide" evidence="2">
    <location>
        <begin position="1"/>
        <end position="29"/>
    </location>
</feature>
<keyword evidence="1" id="KW-1133">Transmembrane helix</keyword>
<keyword evidence="1" id="KW-0812">Transmembrane</keyword>
<accession>A0A224Y1I5</accession>
<feature type="chain" id="PRO_5012668756" description="Secreted protein" evidence="2">
    <location>
        <begin position="30"/>
        <end position="116"/>
    </location>
</feature>
<reference evidence="3" key="1">
    <citation type="journal article" date="2018" name="PLoS Negl. Trop. Dis.">
        <title>An insight into the salivary gland and fat body transcriptome of Panstrongylus lignarius (Hemiptera: Heteroptera), the main vector of Chagas disease in Peru.</title>
        <authorList>
            <person name="Nevoa J.C."/>
            <person name="Mendes M.T."/>
            <person name="da Silva M.V."/>
            <person name="Soares S.C."/>
            <person name="Oliveira C.J.F."/>
            <person name="Ribeiro J.M.C."/>
        </authorList>
    </citation>
    <scope>NUCLEOTIDE SEQUENCE</scope>
</reference>
<evidence type="ECO:0000256" key="2">
    <source>
        <dbReference type="SAM" id="SignalP"/>
    </source>
</evidence>
<evidence type="ECO:0000313" key="3">
    <source>
        <dbReference type="EMBL" id="JAW14483.1"/>
    </source>
</evidence>
<evidence type="ECO:0000256" key="1">
    <source>
        <dbReference type="SAM" id="Phobius"/>
    </source>
</evidence>
<dbReference type="EMBL" id="GFTR01001943">
    <property type="protein sequence ID" value="JAW14483.1"/>
    <property type="molecule type" value="Transcribed_RNA"/>
</dbReference>
<organism evidence="3">
    <name type="scientific">Panstrongylus lignarius</name>
    <dbReference type="NCBI Taxonomy" id="156445"/>
    <lineage>
        <taxon>Eukaryota</taxon>
        <taxon>Metazoa</taxon>
        <taxon>Ecdysozoa</taxon>
        <taxon>Arthropoda</taxon>
        <taxon>Hexapoda</taxon>
        <taxon>Insecta</taxon>
        <taxon>Pterygota</taxon>
        <taxon>Neoptera</taxon>
        <taxon>Paraneoptera</taxon>
        <taxon>Hemiptera</taxon>
        <taxon>Heteroptera</taxon>
        <taxon>Panheteroptera</taxon>
        <taxon>Cimicomorpha</taxon>
        <taxon>Reduviidae</taxon>
        <taxon>Triatominae</taxon>
        <taxon>Panstrongylus</taxon>
    </lineage>
</organism>
<keyword evidence="2" id="KW-0732">Signal</keyword>
<evidence type="ECO:0008006" key="4">
    <source>
        <dbReference type="Google" id="ProtNLM"/>
    </source>
</evidence>
<feature type="transmembrane region" description="Helical" evidence="1">
    <location>
        <begin position="68"/>
        <end position="87"/>
    </location>
</feature>
<sequence>MAILALSNMESTLFLVVLGAPLGPPIGGAAPIPGPRGGGLSGGGSLLGGGGPPLFARMLPGKTPEASISLNCSILISSLLSGTRYFFNSTKAKDTRACASGAGANAATSTCNSSVR</sequence>
<proteinExistence type="predicted"/>
<protein>
    <recommendedName>
        <fullName evidence="4">Secreted protein</fullName>
    </recommendedName>
</protein>
<name>A0A224Y1I5_9HEMI</name>